<comment type="caution">
    <text evidence="1">The sequence shown here is derived from an EMBL/GenBank/DDBJ whole genome shotgun (WGS) entry which is preliminary data.</text>
</comment>
<dbReference type="Pfam" id="PF18759">
    <property type="entry name" value="Plavaka"/>
    <property type="match status" value="1"/>
</dbReference>
<reference evidence="1 2" key="1">
    <citation type="journal article" date="2019" name="Environ. Microbiol.">
        <title>At the nexus of three kingdoms: the genome of the mycorrhizal fungus Gigaspora margarita provides insights into plant, endobacterial and fungal interactions.</title>
        <authorList>
            <person name="Venice F."/>
            <person name="Ghignone S."/>
            <person name="Salvioli di Fossalunga A."/>
            <person name="Amselem J."/>
            <person name="Novero M."/>
            <person name="Xianan X."/>
            <person name="Sedzielewska Toro K."/>
            <person name="Morin E."/>
            <person name="Lipzen A."/>
            <person name="Grigoriev I.V."/>
            <person name="Henrissat B."/>
            <person name="Martin F.M."/>
            <person name="Bonfante P."/>
        </authorList>
    </citation>
    <scope>NUCLEOTIDE SEQUENCE [LARGE SCALE GENOMIC DNA]</scope>
    <source>
        <strain evidence="1 2">BEG34</strain>
    </source>
</reference>
<evidence type="ECO:0000313" key="1">
    <source>
        <dbReference type="EMBL" id="KAF0392913.1"/>
    </source>
</evidence>
<gene>
    <name evidence="1" type="ORF">F8M41_010451</name>
</gene>
<protein>
    <submittedName>
        <fullName evidence="1">Zn-finger domain-containing protein</fullName>
    </submittedName>
</protein>
<accession>A0A8H4A104</accession>
<dbReference type="InterPro" id="IPR041078">
    <property type="entry name" value="Plavaka"/>
</dbReference>
<dbReference type="EMBL" id="WTPW01002179">
    <property type="protein sequence ID" value="KAF0392913.1"/>
    <property type="molecule type" value="Genomic_DNA"/>
</dbReference>
<proteinExistence type="predicted"/>
<sequence length="411" mass="47829">ESFHKSSLFDELPQDNHFDINEDQLDIGYSSKTSKKISFKDINFSNSVQNINLESNIANLSNDDDLSKNLADMSFELEDNTYSKNLEVDSNTNVLDEFENILQGYRELSDDISVSTDYFEDMQNNSFDNENQEYDEFPNEAYTNLMVLITKYKLSNAARNAIISFFNKHSNHSKFPLPKNIKQGKLFMNNMKSNLSYKKTKVLDHDNTEYFLYHMPLMSCIQNILEISDISQNFALEYEELYKTTKKTTQSTLPTGAKILSIILYFDATNCDSLGKSQLHPIYLSLGNIPTWHKNRQDAKQLLGYLPIMKSNVGKEIKRQLFHKYLDIILEPIQTFSEKATNLLLNNKFIWFYSKILTIIADWPEAATFCLTFKSTKSKHPCHFCLVKRDNLTNTKLNKKDMELRNYENMQ</sequence>
<evidence type="ECO:0000313" key="2">
    <source>
        <dbReference type="Proteomes" id="UP000439903"/>
    </source>
</evidence>
<keyword evidence="2" id="KW-1185">Reference proteome</keyword>
<name>A0A8H4A104_GIGMA</name>
<organism evidence="1 2">
    <name type="scientific">Gigaspora margarita</name>
    <dbReference type="NCBI Taxonomy" id="4874"/>
    <lineage>
        <taxon>Eukaryota</taxon>
        <taxon>Fungi</taxon>
        <taxon>Fungi incertae sedis</taxon>
        <taxon>Mucoromycota</taxon>
        <taxon>Glomeromycotina</taxon>
        <taxon>Glomeromycetes</taxon>
        <taxon>Diversisporales</taxon>
        <taxon>Gigasporaceae</taxon>
        <taxon>Gigaspora</taxon>
    </lineage>
</organism>
<feature type="non-terminal residue" evidence="1">
    <location>
        <position position="1"/>
    </location>
</feature>
<dbReference type="AlphaFoldDB" id="A0A8H4A104"/>
<dbReference type="Proteomes" id="UP000439903">
    <property type="component" value="Unassembled WGS sequence"/>
</dbReference>